<dbReference type="Pfam" id="PF14297">
    <property type="entry name" value="Lin1244_N"/>
    <property type="match status" value="1"/>
</dbReference>
<feature type="compositionally biased region" description="Basic and acidic residues" evidence="1">
    <location>
        <begin position="154"/>
        <end position="173"/>
    </location>
</feature>
<dbReference type="RefSeq" id="WP_065937720.1">
    <property type="nucleotide sequence ID" value="NZ_CP014926.1"/>
</dbReference>
<keyword evidence="4" id="KW-1185">Reference proteome</keyword>
<sequence>MARPIKEGLDYFPLNTDIIHDIKIRKIMRSNGPQSIAVLLDLLGNIYGDHGYYMQWDDDVRFLVADDVGISEAAVDELVSKAIQVDFFDEKLFKKYSILTSKGIQKRYQKASKRKSGFCIQKPYNLIVNVHNNPPQCEVNDDNNPTASEVSDAESTRKESKVKERKEKESKKEITENDTLMDFIDFWDEYPKKEKKQDASKAYYEARLGGASVDELLQGAKRYAKFIKATHTFSAMASNWLDDKRWSDEYDMTPHQQANSRGGFVASQSNSSFDDSDIPF</sequence>
<evidence type="ECO:0000259" key="2">
    <source>
        <dbReference type="Pfam" id="PF14297"/>
    </source>
</evidence>
<evidence type="ECO:0000313" key="4">
    <source>
        <dbReference type="Proteomes" id="UP000093267"/>
    </source>
</evidence>
<feature type="compositionally biased region" description="Polar residues" evidence="1">
    <location>
        <begin position="254"/>
        <end position="273"/>
    </location>
</feature>
<feature type="domain" description="Lin1244/Lin1753-like N-terminal" evidence="2">
    <location>
        <begin position="11"/>
        <end position="104"/>
    </location>
</feature>
<proteinExistence type="predicted"/>
<gene>
    <name evidence="3" type="ORF">AYR63_15510</name>
</gene>
<evidence type="ECO:0000313" key="3">
    <source>
        <dbReference type="EMBL" id="ANZ68559.1"/>
    </source>
</evidence>
<dbReference type="InterPro" id="IPR025400">
    <property type="entry name" value="Lin1244/Lin1753-like_N"/>
</dbReference>
<accession>A0A1B2J2R2</accession>
<dbReference type="AlphaFoldDB" id="A0A1B2J2R2"/>
<reference evidence="3 4" key="1">
    <citation type="submission" date="2016-03" db="EMBL/GenBank/DDBJ databases">
        <title>Pediococcus and Lactobacillus from brewery environment - whole genome sequencing and assembly.</title>
        <authorList>
            <person name="Behr J."/>
            <person name="Geissler A.J."/>
            <person name="Vogel R.F."/>
        </authorList>
    </citation>
    <scope>NUCLEOTIDE SEQUENCE [LARGE SCALE GENOMIC DNA]</scope>
    <source>
        <strain evidence="3 4">TMW 1.1995</strain>
        <plasmid evidence="4">pl11995-2</plasmid>
    </source>
</reference>
<feature type="region of interest" description="Disordered" evidence="1">
    <location>
        <begin position="135"/>
        <end position="173"/>
    </location>
</feature>
<dbReference type="Proteomes" id="UP000093267">
    <property type="component" value="Plasmid pL11995-2"/>
</dbReference>
<protein>
    <recommendedName>
        <fullName evidence="2">Lin1244/Lin1753-like N-terminal domain-containing protein</fullName>
    </recommendedName>
</protein>
<feature type="region of interest" description="Disordered" evidence="1">
    <location>
        <begin position="251"/>
        <end position="280"/>
    </location>
</feature>
<keyword evidence="3" id="KW-0614">Plasmid</keyword>
<dbReference type="PANTHER" id="PTHR39196:SF1">
    <property type="entry name" value="PRIMOSOME, DNAD SUBUNIT"/>
    <property type="match status" value="1"/>
</dbReference>
<organism evidence="3 4">
    <name type="scientific">Secundilactobacillus paracollinoides</name>
    <dbReference type="NCBI Taxonomy" id="240427"/>
    <lineage>
        <taxon>Bacteria</taxon>
        <taxon>Bacillati</taxon>
        <taxon>Bacillota</taxon>
        <taxon>Bacilli</taxon>
        <taxon>Lactobacillales</taxon>
        <taxon>Lactobacillaceae</taxon>
        <taxon>Secundilactobacillus</taxon>
    </lineage>
</organism>
<evidence type="ECO:0000256" key="1">
    <source>
        <dbReference type="SAM" id="MobiDB-lite"/>
    </source>
</evidence>
<dbReference type="EMBL" id="CP014926">
    <property type="protein sequence ID" value="ANZ68559.1"/>
    <property type="molecule type" value="Genomic_DNA"/>
</dbReference>
<geneLocation type="plasmid" evidence="4">
    <name>pl11995-2</name>
</geneLocation>
<name>A0A1B2J2R2_9LACO</name>
<dbReference type="PANTHER" id="PTHR39196">
    <property type="entry name" value="PRIMOSOME, DNAD SUBUNIT"/>
    <property type="match status" value="1"/>
</dbReference>